<feature type="region of interest" description="Disordered" evidence="1">
    <location>
        <begin position="1"/>
        <end position="30"/>
    </location>
</feature>
<evidence type="ECO:0000256" key="1">
    <source>
        <dbReference type="SAM" id="MobiDB-lite"/>
    </source>
</evidence>
<reference evidence="2" key="1">
    <citation type="submission" date="2015-06" db="EMBL/GenBank/DDBJ databases">
        <authorList>
            <person name="Nguyen H."/>
        </authorList>
    </citation>
    <scope>NUCLEOTIDE SEQUENCE</scope>
    <source>
        <strain evidence="2">DAOM 180753</strain>
    </source>
</reference>
<protein>
    <submittedName>
        <fullName evidence="2">Uncharacterized protein</fullName>
    </submittedName>
</protein>
<dbReference type="Proteomes" id="UP001227192">
    <property type="component" value="Unassembled WGS sequence"/>
</dbReference>
<keyword evidence="3" id="KW-1185">Reference proteome</keyword>
<accession>A0AAI9TSM0</accession>
<reference evidence="2" key="2">
    <citation type="journal article" date="2016" name="Fungal Biol.">
        <title>Ochratoxin A production by Penicillium thymicola.</title>
        <authorList>
            <person name="Nguyen H.D.T."/>
            <person name="McMullin D.R."/>
            <person name="Ponomareva E."/>
            <person name="Riley R."/>
            <person name="Pomraning K.R."/>
            <person name="Baker S.E."/>
            <person name="Seifert K.A."/>
        </authorList>
    </citation>
    <scope>NUCLEOTIDE SEQUENCE</scope>
    <source>
        <strain evidence="2">DAOM 180753</strain>
    </source>
</reference>
<dbReference type="EMBL" id="LACB01000014">
    <property type="protein sequence ID" value="KAJ9492322.1"/>
    <property type="molecule type" value="Genomic_DNA"/>
</dbReference>
<organism evidence="2 3">
    <name type="scientific">Penicillium thymicola</name>
    <dbReference type="NCBI Taxonomy" id="293382"/>
    <lineage>
        <taxon>Eukaryota</taxon>
        <taxon>Fungi</taxon>
        <taxon>Dikarya</taxon>
        <taxon>Ascomycota</taxon>
        <taxon>Pezizomycotina</taxon>
        <taxon>Eurotiomycetes</taxon>
        <taxon>Eurotiomycetidae</taxon>
        <taxon>Eurotiales</taxon>
        <taxon>Aspergillaceae</taxon>
        <taxon>Penicillium</taxon>
    </lineage>
</organism>
<dbReference type="AlphaFoldDB" id="A0AAI9TSM0"/>
<gene>
    <name evidence="2" type="ORF">VN97_g919</name>
</gene>
<sequence>MKLAEFGSKAEEAKNPRLTPNGRDTSLLTDDHLTTSSSPTTFFFVFPTVFFFFPSHLASNICWPCLGCSVLHTLAIRSVQIF</sequence>
<comment type="caution">
    <text evidence="2">The sequence shown here is derived from an EMBL/GenBank/DDBJ whole genome shotgun (WGS) entry which is preliminary data.</text>
</comment>
<evidence type="ECO:0000313" key="3">
    <source>
        <dbReference type="Proteomes" id="UP001227192"/>
    </source>
</evidence>
<name>A0AAI9TSM0_PENTH</name>
<evidence type="ECO:0000313" key="2">
    <source>
        <dbReference type="EMBL" id="KAJ9492322.1"/>
    </source>
</evidence>
<proteinExistence type="predicted"/>